<comment type="caution">
    <text evidence="3">The sequence shown here is derived from an EMBL/GenBank/DDBJ whole genome shotgun (WGS) entry which is preliminary data.</text>
</comment>
<feature type="region of interest" description="Disordered" evidence="2">
    <location>
        <begin position="376"/>
        <end position="425"/>
    </location>
</feature>
<evidence type="ECO:0000313" key="4">
    <source>
        <dbReference type="Proteomes" id="UP001201980"/>
    </source>
</evidence>
<name>A0AAD5WU62_9PEZI</name>
<evidence type="ECO:0000256" key="2">
    <source>
        <dbReference type="SAM" id="MobiDB-lite"/>
    </source>
</evidence>
<organism evidence="3 4">
    <name type="scientific">Zalerion maritima</name>
    <dbReference type="NCBI Taxonomy" id="339359"/>
    <lineage>
        <taxon>Eukaryota</taxon>
        <taxon>Fungi</taxon>
        <taxon>Dikarya</taxon>
        <taxon>Ascomycota</taxon>
        <taxon>Pezizomycotina</taxon>
        <taxon>Sordariomycetes</taxon>
        <taxon>Lulworthiomycetidae</taxon>
        <taxon>Lulworthiales</taxon>
        <taxon>Lulworthiaceae</taxon>
        <taxon>Zalerion</taxon>
    </lineage>
</organism>
<sequence length="510" mass="56428">MDTRWSIPTKRLNDFSSIRCCWESRSTSNPSTPRSGPIPARNISPPSRFVQGKVGDQAEAPLEEEKVVMRPRPGNCHGDSRLVGNSPFRYQPETNITDLSVRAVAPGERLTDSPAIQPENREAFTAIKDSRRTFQAETTLDSGPKTFGDVLALKEMEFADKLAAAKAEFRKQLQDKEARYQEAIAAQIRDKKRRDALEGDVHQLRTVVDDQQMTSRRVRAICGDRITLRSIIMSRIAGLPDEMVNELILSRGGTTLAPLFTSHLILKPALRTCAACLEDFHDVDTGSSETAWRLKCLGYEGDWMWTLGPFPSSVMLPNCNHELDICCGCVASSIASRLDMIGRQGVDRLIQRDTTTSFFSTVQAKTLALPTTHELFRSRTGSKNQQGHSLTRRSYVSRRPETNYASQREIRPERPSHGMPLSDSGECIPRNIADSMTPWLPNPLGTRLDCTLNPSLAGSRGPGSPANQPGGSNADYASAGCQKPKKVQTSQLTDCVNRDEGLSSKLQHCQ</sequence>
<proteinExistence type="predicted"/>
<dbReference type="EMBL" id="JAKWBI020000092">
    <property type="protein sequence ID" value="KAJ2903075.1"/>
    <property type="molecule type" value="Genomic_DNA"/>
</dbReference>
<gene>
    <name evidence="3" type="ORF">MKZ38_010496</name>
</gene>
<dbReference type="AlphaFoldDB" id="A0AAD5WU62"/>
<protein>
    <submittedName>
        <fullName evidence="3">Uncharacterized protein</fullName>
    </submittedName>
</protein>
<accession>A0AAD5WU62</accession>
<feature type="compositionally biased region" description="Polar residues" evidence="2">
    <location>
        <begin position="379"/>
        <end position="394"/>
    </location>
</feature>
<feature type="compositionally biased region" description="Low complexity" evidence="2">
    <location>
        <begin position="24"/>
        <end position="35"/>
    </location>
</feature>
<keyword evidence="4" id="KW-1185">Reference proteome</keyword>
<reference evidence="3" key="1">
    <citation type="submission" date="2022-07" db="EMBL/GenBank/DDBJ databases">
        <title>Draft genome sequence of Zalerion maritima ATCC 34329, a (micro)plastics degrading marine fungus.</title>
        <authorList>
            <person name="Paco A."/>
            <person name="Goncalves M.F.M."/>
            <person name="Rocha-Santos T.A.P."/>
            <person name="Alves A."/>
        </authorList>
    </citation>
    <scope>NUCLEOTIDE SEQUENCE</scope>
    <source>
        <strain evidence="3">ATCC 34329</strain>
    </source>
</reference>
<feature type="coiled-coil region" evidence="1">
    <location>
        <begin position="159"/>
        <end position="190"/>
    </location>
</feature>
<evidence type="ECO:0000256" key="1">
    <source>
        <dbReference type="SAM" id="Coils"/>
    </source>
</evidence>
<evidence type="ECO:0000313" key="3">
    <source>
        <dbReference type="EMBL" id="KAJ2903075.1"/>
    </source>
</evidence>
<keyword evidence="1" id="KW-0175">Coiled coil</keyword>
<feature type="region of interest" description="Disordered" evidence="2">
    <location>
        <begin position="451"/>
        <end position="492"/>
    </location>
</feature>
<dbReference type="Proteomes" id="UP001201980">
    <property type="component" value="Unassembled WGS sequence"/>
</dbReference>
<feature type="region of interest" description="Disordered" evidence="2">
    <location>
        <begin position="24"/>
        <end position="50"/>
    </location>
</feature>